<comment type="subcellular location">
    <subcellularLocation>
        <location evidence="1">Cell membrane</location>
        <topology evidence="1">Multi-pass membrane protein</topology>
    </subcellularLocation>
</comment>
<evidence type="ECO:0000256" key="1">
    <source>
        <dbReference type="ARBA" id="ARBA00004651"/>
    </source>
</evidence>
<evidence type="ECO:0000256" key="4">
    <source>
        <dbReference type="ARBA" id="ARBA00022989"/>
    </source>
</evidence>
<protein>
    <recommendedName>
        <fullName evidence="9">Integral membrane protein</fullName>
    </recommendedName>
</protein>
<keyword evidence="4 6" id="KW-1133">Transmembrane helix</keyword>
<dbReference type="InterPro" id="IPR022791">
    <property type="entry name" value="L-PG_synthase/AglD"/>
</dbReference>
<gene>
    <name evidence="7" type="ORF">SADO_08097</name>
</gene>
<feature type="transmembrane region" description="Helical" evidence="6">
    <location>
        <begin position="124"/>
        <end position="144"/>
    </location>
</feature>
<feature type="transmembrane region" description="Helical" evidence="6">
    <location>
        <begin position="234"/>
        <end position="258"/>
    </location>
</feature>
<accession>A0ABV2B103</accession>
<sequence>MAVRFSLLAGLIGLLAWQVDLGAALGALQGVDGTVVAIALLGVQLHVLLSAVRWRVTAACLGQRLGWRAAIGEYYVASWLNQVLPGGVSGDVLRVVRNRQSERVADQWQTPAHAVLLERLAGQVAFALVAVVGLLCWLATATTVMPAAGLRLVVTVVLALLVFLGLAGVTMRFARLGASRFARFLVDFGPALRVAWFSHGLWFVQGVLSLSIVACYLAVFALASYAVGAPLHPITAVMVLPLALLTMLVPVSFAGWGVREAAAAALWPLAGYSGADGVAASVVYGLVTLAGALPGAVILVWRPWRHQPSTVSDSRA</sequence>
<feature type="transmembrane region" description="Helical" evidence="6">
    <location>
        <begin position="150"/>
        <end position="169"/>
    </location>
</feature>
<evidence type="ECO:0000313" key="7">
    <source>
        <dbReference type="EMBL" id="MES1929202.1"/>
    </source>
</evidence>
<evidence type="ECO:0008006" key="9">
    <source>
        <dbReference type="Google" id="ProtNLM"/>
    </source>
</evidence>
<dbReference type="Pfam" id="PF03706">
    <property type="entry name" value="LPG_synthase_TM"/>
    <property type="match status" value="1"/>
</dbReference>
<reference evidence="7 8" key="1">
    <citation type="submission" date="2013-03" db="EMBL/GenBank/DDBJ databases">
        <title>Salinisphaera dokdonensis CL-ES53 Genome Sequencing.</title>
        <authorList>
            <person name="Li C."/>
            <person name="Lai Q."/>
            <person name="Shao Z."/>
        </authorList>
    </citation>
    <scope>NUCLEOTIDE SEQUENCE [LARGE SCALE GENOMIC DNA]</scope>
    <source>
        <strain evidence="7 8">CL-ES53</strain>
    </source>
</reference>
<feature type="transmembrane region" description="Helical" evidence="6">
    <location>
        <begin position="181"/>
        <end position="202"/>
    </location>
</feature>
<feature type="transmembrane region" description="Helical" evidence="6">
    <location>
        <begin position="208"/>
        <end position="227"/>
    </location>
</feature>
<keyword evidence="2" id="KW-1003">Cell membrane</keyword>
<evidence type="ECO:0000256" key="5">
    <source>
        <dbReference type="ARBA" id="ARBA00023136"/>
    </source>
</evidence>
<comment type="caution">
    <text evidence="7">The sequence shown here is derived from an EMBL/GenBank/DDBJ whole genome shotgun (WGS) entry which is preliminary data.</text>
</comment>
<dbReference type="RefSeq" id="WP_353110693.1">
    <property type="nucleotide sequence ID" value="NZ_APND01000002.1"/>
</dbReference>
<feature type="transmembrane region" description="Helical" evidence="6">
    <location>
        <begin position="278"/>
        <end position="301"/>
    </location>
</feature>
<name>A0ABV2B103_9GAMM</name>
<keyword evidence="5 6" id="KW-0472">Membrane</keyword>
<organism evidence="7 8">
    <name type="scientific">Salinisphaera dokdonensis CL-ES53</name>
    <dbReference type="NCBI Taxonomy" id="1304272"/>
    <lineage>
        <taxon>Bacteria</taxon>
        <taxon>Pseudomonadati</taxon>
        <taxon>Pseudomonadota</taxon>
        <taxon>Gammaproteobacteria</taxon>
        <taxon>Salinisphaerales</taxon>
        <taxon>Salinisphaeraceae</taxon>
        <taxon>Salinisphaera</taxon>
    </lineage>
</organism>
<evidence type="ECO:0000256" key="6">
    <source>
        <dbReference type="SAM" id="Phobius"/>
    </source>
</evidence>
<dbReference type="PANTHER" id="PTHR40277:SF1">
    <property type="entry name" value="BLL5419 PROTEIN"/>
    <property type="match status" value="1"/>
</dbReference>
<dbReference type="EMBL" id="APND01000002">
    <property type="protein sequence ID" value="MES1929202.1"/>
    <property type="molecule type" value="Genomic_DNA"/>
</dbReference>
<proteinExistence type="predicted"/>
<feature type="transmembrane region" description="Helical" evidence="6">
    <location>
        <begin position="34"/>
        <end position="54"/>
    </location>
</feature>
<dbReference type="Proteomes" id="UP001460888">
    <property type="component" value="Unassembled WGS sequence"/>
</dbReference>
<dbReference type="PANTHER" id="PTHR40277">
    <property type="entry name" value="BLL5419 PROTEIN"/>
    <property type="match status" value="1"/>
</dbReference>
<keyword evidence="3 6" id="KW-0812">Transmembrane</keyword>
<evidence type="ECO:0000256" key="2">
    <source>
        <dbReference type="ARBA" id="ARBA00022475"/>
    </source>
</evidence>
<evidence type="ECO:0000256" key="3">
    <source>
        <dbReference type="ARBA" id="ARBA00022692"/>
    </source>
</evidence>
<evidence type="ECO:0000313" key="8">
    <source>
        <dbReference type="Proteomes" id="UP001460888"/>
    </source>
</evidence>
<keyword evidence="8" id="KW-1185">Reference proteome</keyword>